<dbReference type="Pfam" id="PF01592">
    <property type="entry name" value="NifU_N"/>
    <property type="match status" value="1"/>
</dbReference>
<dbReference type="AlphaFoldDB" id="A0A382GH21"/>
<evidence type="ECO:0000313" key="2">
    <source>
        <dbReference type="EMBL" id="SVB73917.1"/>
    </source>
</evidence>
<reference evidence="2" key="1">
    <citation type="submission" date="2018-05" db="EMBL/GenBank/DDBJ databases">
        <authorList>
            <person name="Lanie J.A."/>
            <person name="Ng W.-L."/>
            <person name="Kazmierczak K.M."/>
            <person name="Andrzejewski T.M."/>
            <person name="Davidsen T.M."/>
            <person name="Wayne K.J."/>
            <person name="Tettelin H."/>
            <person name="Glass J.I."/>
            <person name="Rusch D."/>
            <person name="Podicherti R."/>
            <person name="Tsui H.-C.T."/>
            <person name="Winkler M.E."/>
        </authorList>
    </citation>
    <scope>NUCLEOTIDE SEQUENCE</scope>
</reference>
<proteinExistence type="predicted"/>
<dbReference type="FunFam" id="3.90.1010.10:FF:000002">
    <property type="entry name" value="Iron-sulfur cluster assembly scaffold protein NifU"/>
    <property type="match status" value="1"/>
</dbReference>
<accession>A0A382GH21</accession>
<dbReference type="EMBL" id="UINC01055257">
    <property type="protein sequence ID" value="SVB73917.1"/>
    <property type="molecule type" value="Genomic_DNA"/>
</dbReference>
<dbReference type="PANTHER" id="PTHR10093">
    <property type="entry name" value="IRON-SULFUR CLUSTER ASSEMBLY ENZYME NIFU HOMOLOG"/>
    <property type="match status" value="1"/>
</dbReference>
<dbReference type="GO" id="GO:0016226">
    <property type="term" value="P:iron-sulfur cluster assembly"/>
    <property type="evidence" value="ECO:0007669"/>
    <property type="project" value="InterPro"/>
</dbReference>
<sequence>MEAPLTSLYQQLILKHYRNPRNKSELMDHTVEAVVNNPVCGDEIRVQMRIVKDQIEDIGFGGQGCSISQASMSMMTALVKGADSDEAISLADRFTEMMHGNEDAASDPTMGDLRALQGVSKFPIRIKCALLGFDALRKALSCRGMESGSGLSPETEALQ</sequence>
<dbReference type="InterPro" id="IPR002871">
    <property type="entry name" value="NIF_FeS_clus_asmbl_NifU_N"/>
</dbReference>
<dbReference type="GO" id="GO:0051536">
    <property type="term" value="F:iron-sulfur cluster binding"/>
    <property type="evidence" value="ECO:0007669"/>
    <property type="project" value="InterPro"/>
</dbReference>
<evidence type="ECO:0000259" key="1">
    <source>
        <dbReference type="Pfam" id="PF01592"/>
    </source>
</evidence>
<dbReference type="SUPFAM" id="SSF82649">
    <property type="entry name" value="SufE/NifU"/>
    <property type="match status" value="1"/>
</dbReference>
<dbReference type="CDD" id="cd06664">
    <property type="entry name" value="IscU_like"/>
    <property type="match status" value="1"/>
</dbReference>
<dbReference type="Gene3D" id="3.90.1010.10">
    <property type="match status" value="1"/>
</dbReference>
<protein>
    <recommendedName>
        <fullName evidence="1">NIF system FeS cluster assembly NifU N-terminal domain-containing protein</fullName>
    </recommendedName>
</protein>
<dbReference type="GO" id="GO:0005506">
    <property type="term" value="F:iron ion binding"/>
    <property type="evidence" value="ECO:0007669"/>
    <property type="project" value="InterPro"/>
</dbReference>
<organism evidence="2">
    <name type="scientific">marine metagenome</name>
    <dbReference type="NCBI Taxonomy" id="408172"/>
    <lineage>
        <taxon>unclassified sequences</taxon>
        <taxon>metagenomes</taxon>
        <taxon>ecological metagenomes</taxon>
    </lineage>
</organism>
<name>A0A382GH21_9ZZZZ</name>
<gene>
    <name evidence="2" type="ORF">METZ01_LOCUS226771</name>
</gene>
<dbReference type="NCBIfam" id="TIGR01994">
    <property type="entry name" value="SUF_scaf_2"/>
    <property type="match status" value="1"/>
</dbReference>
<feature type="domain" description="NIF system FeS cluster assembly NifU N-terminal" evidence="1">
    <location>
        <begin position="9"/>
        <end position="128"/>
    </location>
</feature>